<dbReference type="InterPro" id="IPR006901">
    <property type="entry name" value="TrmK"/>
</dbReference>
<dbReference type="PIRSF" id="PIRSF018637">
    <property type="entry name" value="TrmK"/>
    <property type="match status" value="1"/>
</dbReference>
<dbReference type="GO" id="GO:0032259">
    <property type="term" value="P:methylation"/>
    <property type="evidence" value="ECO:0007669"/>
    <property type="project" value="UniProtKB-KW"/>
</dbReference>
<comment type="caution">
    <text evidence="1">The sequence shown here is derived from an EMBL/GenBank/DDBJ whole genome shotgun (WGS) entry which is preliminary data.</text>
</comment>
<dbReference type="PANTHER" id="PTHR38451">
    <property type="entry name" value="TRNA (ADENINE(22)-N(1))-METHYLTRANSFERASE"/>
    <property type="match status" value="1"/>
</dbReference>
<evidence type="ECO:0000313" key="2">
    <source>
        <dbReference type="Proteomes" id="UP000182149"/>
    </source>
</evidence>
<dbReference type="GO" id="GO:0160105">
    <property type="term" value="F:tRNA (adenine(22)-N1)-methyltransferase activity"/>
    <property type="evidence" value="ECO:0007669"/>
    <property type="project" value="InterPro"/>
</dbReference>
<dbReference type="STRING" id="328396.RU93_GL000180"/>
<sequence length="239" mass="27000">MEVVFLVNEQVLSSRLMQVGKQVPLGARLADIGSDHAYLPTYLVLKQQIPFAVAGEVVRGPYESAKKQVAKNGLENQIIVRLADGLAAIHAEDQIDAISIAGMGGALIRNILENGKQQGQLTGNETLILQPNVGEATLRNWLIRNDYEIRHEEILEENQKIYEIIVAIPSDRNLSYSKKELFFGPILLKERSLIFLQKWQKELTNKQRVLKELTKAQELPLEKIAEVKEQLQWIEEVLA</sequence>
<dbReference type="Proteomes" id="UP000182149">
    <property type="component" value="Unassembled WGS sequence"/>
</dbReference>
<keyword evidence="1" id="KW-0808">Transferase</keyword>
<keyword evidence="2" id="KW-1185">Reference proteome</keyword>
<keyword evidence="1" id="KW-0489">Methyltransferase</keyword>
<dbReference type="AlphaFoldDB" id="A0A1L8QXM8"/>
<accession>A0A1L8QXM8</accession>
<dbReference type="SUPFAM" id="SSF53335">
    <property type="entry name" value="S-adenosyl-L-methionine-dependent methyltransferases"/>
    <property type="match status" value="1"/>
</dbReference>
<dbReference type="PANTHER" id="PTHR38451:SF1">
    <property type="entry name" value="TRNA (ADENINE(22)-N(1))-METHYLTRANSFERASE"/>
    <property type="match status" value="1"/>
</dbReference>
<proteinExistence type="predicted"/>
<name>A0A1L8QXM8_9ENTE</name>
<dbReference type="Gene3D" id="3.40.50.150">
    <property type="entry name" value="Vaccinia Virus protein VP39"/>
    <property type="match status" value="1"/>
</dbReference>
<evidence type="ECO:0000313" key="1">
    <source>
        <dbReference type="EMBL" id="OJG12250.1"/>
    </source>
</evidence>
<dbReference type="Pfam" id="PF04816">
    <property type="entry name" value="TrmK"/>
    <property type="match status" value="1"/>
</dbReference>
<dbReference type="EMBL" id="JXKD01000001">
    <property type="protein sequence ID" value="OJG12250.1"/>
    <property type="molecule type" value="Genomic_DNA"/>
</dbReference>
<organism evidence="1 2">
    <name type="scientific">Enterococcus aquimarinus</name>
    <dbReference type="NCBI Taxonomy" id="328396"/>
    <lineage>
        <taxon>Bacteria</taxon>
        <taxon>Bacillati</taxon>
        <taxon>Bacillota</taxon>
        <taxon>Bacilli</taxon>
        <taxon>Lactobacillales</taxon>
        <taxon>Enterococcaceae</taxon>
        <taxon>Enterococcus</taxon>
    </lineage>
</organism>
<reference evidence="1 2" key="1">
    <citation type="submission" date="2014-12" db="EMBL/GenBank/DDBJ databases">
        <title>Draft genome sequences of 29 type strains of Enterococci.</title>
        <authorList>
            <person name="Zhong Z."/>
            <person name="Sun Z."/>
            <person name="Liu W."/>
            <person name="Zhang W."/>
            <person name="Zhang H."/>
        </authorList>
    </citation>
    <scope>NUCLEOTIDE SEQUENCE [LARGE SCALE GENOMIC DNA]</scope>
    <source>
        <strain evidence="1 2">DSM 17690</strain>
    </source>
</reference>
<dbReference type="InterPro" id="IPR029063">
    <property type="entry name" value="SAM-dependent_MTases_sf"/>
</dbReference>
<protein>
    <submittedName>
        <fullName evidence="1">SAM-dependent methyltransferase</fullName>
    </submittedName>
</protein>
<dbReference type="Gene3D" id="1.10.287.1890">
    <property type="match status" value="1"/>
</dbReference>
<gene>
    <name evidence="1" type="ORF">RU93_GL000180</name>
</gene>